<keyword evidence="3" id="KW-0812">Transmembrane</keyword>
<dbReference type="Proteomes" id="UP000823388">
    <property type="component" value="Chromosome 8K"/>
</dbReference>
<keyword evidence="3" id="KW-1133">Transmembrane helix</keyword>
<evidence type="ECO:0000313" key="5">
    <source>
        <dbReference type="Proteomes" id="UP000823388"/>
    </source>
</evidence>
<proteinExistence type="predicted"/>
<accession>A0A8T0PEL3</accession>
<feature type="coiled-coil region" evidence="1">
    <location>
        <begin position="95"/>
        <end position="165"/>
    </location>
</feature>
<dbReference type="EMBL" id="CM029051">
    <property type="protein sequence ID" value="KAG2560050.1"/>
    <property type="molecule type" value="Genomic_DNA"/>
</dbReference>
<evidence type="ECO:0000256" key="2">
    <source>
        <dbReference type="SAM" id="MobiDB-lite"/>
    </source>
</evidence>
<keyword evidence="1" id="KW-0175">Coiled coil</keyword>
<feature type="region of interest" description="Disordered" evidence="2">
    <location>
        <begin position="1"/>
        <end position="20"/>
    </location>
</feature>
<evidence type="ECO:0000313" key="4">
    <source>
        <dbReference type="EMBL" id="KAG2560050.1"/>
    </source>
</evidence>
<name>A0A8T0PEL3_PANVG</name>
<evidence type="ECO:0008006" key="6">
    <source>
        <dbReference type="Google" id="ProtNLM"/>
    </source>
</evidence>
<organism evidence="4 5">
    <name type="scientific">Panicum virgatum</name>
    <name type="common">Blackwell switchgrass</name>
    <dbReference type="NCBI Taxonomy" id="38727"/>
    <lineage>
        <taxon>Eukaryota</taxon>
        <taxon>Viridiplantae</taxon>
        <taxon>Streptophyta</taxon>
        <taxon>Embryophyta</taxon>
        <taxon>Tracheophyta</taxon>
        <taxon>Spermatophyta</taxon>
        <taxon>Magnoliopsida</taxon>
        <taxon>Liliopsida</taxon>
        <taxon>Poales</taxon>
        <taxon>Poaceae</taxon>
        <taxon>PACMAD clade</taxon>
        <taxon>Panicoideae</taxon>
        <taxon>Panicodae</taxon>
        <taxon>Paniceae</taxon>
        <taxon>Panicinae</taxon>
        <taxon>Panicum</taxon>
        <taxon>Panicum sect. Hiantes</taxon>
    </lineage>
</organism>
<comment type="caution">
    <text evidence="4">The sequence shown here is derived from an EMBL/GenBank/DDBJ whole genome shotgun (WGS) entry which is preliminary data.</text>
</comment>
<protein>
    <recommendedName>
        <fullName evidence="6">Zinc finger GRF-type domain-containing protein</fullName>
    </recommendedName>
</protein>
<evidence type="ECO:0000256" key="1">
    <source>
        <dbReference type="SAM" id="Coils"/>
    </source>
</evidence>
<reference evidence="4" key="1">
    <citation type="submission" date="2020-05" db="EMBL/GenBank/DDBJ databases">
        <title>WGS assembly of Panicum virgatum.</title>
        <authorList>
            <person name="Lovell J.T."/>
            <person name="Jenkins J."/>
            <person name="Shu S."/>
            <person name="Juenger T.E."/>
            <person name="Schmutz J."/>
        </authorList>
    </citation>
    <scope>NUCLEOTIDE SEQUENCE</scope>
    <source>
        <strain evidence="4">AP13</strain>
    </source>
</reference>
<feature type="transmembrane region" description="Helical" evidence="3">
    <location>
        <begin position="167"/>
        <end position="185"/>
    </location>
</feature>
<keyword evidence="5" id="KW-1185">Reference proteome</keyword>
<evidence type="ECO:0000256" key="3">
    <source>
        <dbReference type="SAM" id="Phobius"/>
    </source>
</evidence>
<gene>
    <name evidence="4" type="ORF">PVAP13_8KG028851</name>
</gene>
<sequence>MHDGQSSRTSRRSSRSWSGYNTEDYCSPIPYRERPLDYEPLVICKCAAKAARWISWSDEKPGRRYLKCFFARAGGCDLWKWYEDNMTTPFIAELLRDLCDAVRALKKENKTLEAGIVAAENAAQNAVQNAEQKLYEEIAFLKNQVAENEARNAILIASVKALEKERVVLRILIVVCIAVVVGLIFSS</sequence>
<dbReference type="AlphaFoldDB" id="A0A8T0PEL3"/>
<keyword evidence="3" id="KW-0472">Membrane</keyword>
<dbReference type="PANTHER" id="PTHR33248">
    <property type="entry name" value="ZINC ION-BINDING PROTEIN"/>
    <property type="match status" value="1"/>
</dbReference>